<accession>A0A9E1B939</accession>
<name>A0A9E1B939_9BACT</name>
<keyword evidence="2" id="KW-0969">Cilium</keyword>
<feature type="compositionally biased region" description="Basic and acidic residues" evidence="1">
    <location>
        <begin position="50"/>
        <end position="59"/>
    </location>
</feature>
<dbReference type="EMBL" id="JAHAKR010000709">
    <property type="protein sequence ID" value="MBS5831294.1"/>
    <property type="molecule type" value="Genomic_DNA"/>
</dbReference>
<keyword evidence="2" id="KW-0282">Flagellum</keyword>
<protein>
    <submittedName>
        <fullName evidence="2">Flagellar hook-length control protein FliK</fullName>
    </submittedName>
</protein>
<dbReference type="Proteomes" id="UP000824019">
    <property type="component" value="Unassembled WGS sequence"/>
</dbReference>
<feature type="non-terminal residue" evidence="2">
    <location>
        <position position="1"/>
    </location>
</feature>
<proteinExistence type="predicted"/>
<feature type="compositionally biased region" description="Polar residues" evidence="1">
    <location>
        <begin position="60"/>
        <end position="76"/>
    </location>
</feature>
<gene>
    <name evidence="2" type="ORF">KIC69_10815</name>
</gene>
<evidence type="ECO:0000256" key="1">
    <source>
        <dbReference type="SAM" id="MobiDB-lite"/>
    </source>
</evidence>
<sequence length="88" mass="10191">MVNRGNNLHVNFSSTTATMNLFLQNQAEFKNSLVNMGFTELEMNFSDQNQRQEKREQAKNKYSSNQSDESENAQAEQSLLELVIPRYI</sequence>
<keyword evidence="2" id="KW-0966">Cell projection</keyword>
<dbReference type="AlphaFoldDB" id="A0A9E1B939"/>
<organism evidence="2 3">
    <name type="scientific">Campylobacter concisus</name>
    <dbReference type="NCBI Taxonomy" id="199"/>
    <lineage>
        <taxon>Bacteria</taxon>
        <taxon>Pseudomonadati</taxon>
        <taxon>Campylobacterota</taxon>
        <taxon>Epsilonproteobacteria</taxon>
        <taxon>Campylobacterales</taxon>
        <taxon>Campylobacteraceae</taxon>
        <taxon>Campylobacter</taxon>
    </lineage>
</organism>
<feature type="region of interest" description="Disordered" evidence="1">
    <location>
        <begin position="44"/>
        <end position="76"/>
    </location>
</feature>
<comment type="caution">
    <text evidence="2">The sequence shown here is derived from an EMBL/GenBank/DDBJ whole genome shotgun (WGS) entry which is preliminary data.</text>
</comment>
<reference evidence="2" key="1">
    <citation type="submission" date="2021-02" db="EMBL/GenBank/DDBJ databases">
        <title>Infant gut strain persistence is associated with maternal origin, phylogeny, and functional potential including surface adhesion and iron acquisition.</title>
        <authorList>
            <person name="Lou Y.C."/>
        </authorList>
    </citation>
    <scope>NUCLEOTIDE SEQUENCE</scope>
    <source>
        <strain evidence="2">L3_101_000G1_dasL3_101_000G1_concoct_7_sub</strain>
    </source>
</reference>
<evidence type="ECO:0000313" key="3">
    <source>
        <dbReference type="Proteomes" id="UP000824019"/>
    </source>
</evidence>
<evidence type="ECO:0000313" key="2">
    <source>
        <dbReference type="EMBL" id="MBS5831294.1"/>
    </source>
</evidence>